<dbReference type="InterPro" id="IPR036390">
    <property type="entry name" value="WH_DNA-bd_sf"/>
</dbReference>
<keyword evidence="6" id="KW-1185">Reference proteome</keyword>
<dbReference type="GO" id="GO:0003677">
    <property type="term" value="F:DNA binding"/>
    <property type="evidence" value="ECO:0007669"/>
    <property type="project" value="UniProtKB-KW"/>
</dbReference>
<keyword evidence="3" id="KW-0804">Transcription</keyword>
<dbReference type="AlphaFoldDB" id="A0A411PDR5"/>
<reference evidence="5 6" key="1">
    <citation type="submission" date="2019-02" db="EMBL/GenBank/DDBJ databases">
        <title>Shewanella sp. D4-2 isolated from Dokdo Island.</title>
        <authorList>
            <person name="Baek K."/>
        </authorList>
    </citation>
    <scope>NUCLEOTIDE SEQUENCE [LARGE SCALE GENOMIC DNA]</scope>
    <source>
        <strain evidence="5 6">D4-2</strain>
    </source>
</reference>
<evidence type="ECO:0000313" key="6">
    <source>
        <dbReference type="Proteomes" id="UP000291106"/>
    </source>
</evidence>
<dbReference type="PROSITE" id="PS51118">
    <property type="entry name" value="HTH_HXLR"/>
    <property type="match status" value="1"/>
</dbReference>
<evidence type="ECO:0000259" key="4">
    <source>
        <dbReference type="PROSITE" id="PS51118"/>
    </source>
</evidence>
<dbReference type="EMBL" id="CP036200">
    <property type="protein sequence ID" value="QBF81671.1"/>
    <property type="molecule type" value="Genomic_DNA"/>
</dbReference>
<gene>
    <name evidence="5" type="ORF">EXU30_02400</name>
</gene>
<dbReference type="PANTHER" id="PTHR33204:SF37">
    <property type="entry name" value="HTH-TYPE TRANSCRIPTIONAL REGULATOR YODB"/>
    <property type="match status" value="1"/>
</dbReference>
<evidence type="ECO:0000256" key="1">
    <source>
        <dbReference type="ARBA" id="ARBA00023015"/>
    </source>
</evidence>
<evidence type="ECO:0000256" key="2">
    <source>
        <dbReference type="ARBA" id="ARBA00023125"/>
    </source>
</evidence>
<sequence length="132" mass="15225">MTQRSDCPISTLLDFVGDKWSLLIVRDLMFFGKSSFSELQNSDERMATNILSSRLEKLEQDDLIQKQTDPNDRRKKIYKLTEQGKSLLPILLEMIIWSSKHAQETNLPTQLLERASTDRDGLIADLLARLED</sequence>
<feature type="domain" description="HTH hxlR-type" evidence="4">
    <location>
        <begin position="7"/>
        <end position="106"/>
    </location>
</feature>
<dbReference type="Pfam" id="PF01638">
    <property type="entry name" value="HxlR"/>
    <property type="match status" value="1"/>
</dbReference>
<keyword evidence="2" id="KW-0238">DNA-binding</keyword>
<keyword evidence="1" id="KW-0805">Transcription regulation</keyword>
<name>A0A411PDR5_9GAMM</name>
<dbReference type="SUPFAM" id="SSF46785">
    <property type="entry name" value="Winged helix' DNA-binding domain"/>
    <property type="match status" value="1"/>
</dbReference>
<dbReference type="PANTHER" id="PTHR33204">
    <property type="entry name" value="TRANSCRIPTIONAL REGULATOR, MARR FAMILY"/>
    <property type="match status" value="1"/>
</dbReference>
<dbReference type="InterPro" id="IPR036388">
    <property type="entry name" value="WH-like_DNA-bd_sf"/>
</dbReference>
<dbReference type="Gene3D" id="1.10.10.10">
    <property type="entry name" value="Winged helix-like DNA-binding domain superfamily/Winged helix DNA-binding domain"/>
    <property type="match status" value="1"/>
</dbReference>
<dbReference type="KEGG" id="smai:EXU30_02400"/>
<protein>
    <submittedName>
        <fullName evidence="5">Transcriptional regulator</fullName>
    </submittedName>
</protein>
<evidence type="ECO:0000256" key="3">
    <source>
        <dbReference type="ARBA" id="ARBA00023163"/>
    </source>
</evidence>
<organism evidence="5 6">
    <name type="scientific">Shewanella maritima</name>
    <dbReference type="NCBI Taxonomy" id="2520507"/>
    <lineage>
        <taxon>Bacteria</taxon>
        <taxon>Pseudomonadati</taxon>
        <taxon>Pseudomonadota</taxon>
        <taxon>Gammaproteobacteria</taxon>
        <taxon>Alteromonadales</taxon>
        <taxon>Shewanellaceae</taxon>
        <taxon>Shewanella</taxon>
    </lineage>
</organism>
<evidence type="ECO:0000313" key="5">
    <source>
        <dbReference type="EMBL" id="QBF81671.1"/>
    </source>
</evidence>
<dbReference type="RefSeq" id="WP_130597645.1">
    <property type="nucleotide sequence ID" value="NZ_CP036200.1"/>
</dbReference>
<dbReference type="OrthoDB" id="9807069at2"/>
<accession>A0A411PDR5</accession>
<dbReference type="Proteomes" id="UP000291106">
    <property type="component" value="Chromosome"/>
</dbReference>
<dbReference type="InterPro" id="IPR002577">
    <property type="entry name" value="HTH_HxlR"/>
</dbReference>
<proteinExistence type="predicted"/>